<evidence type="ECO:0000256" key="6">
    <source>
        <dbReference type="ARBA" id="ARBA00022989"/>
    </source>
</evidence>
<evidence type="ECO:0000256" key="5">
    <source>
        <dbReference type="ARBA" id="ARBA00022692"/>
    </source>
</evidence>
<keyword evidence="7 8" id="KW-0472">Membrane</keyword>
<sequence length="333" mass="35365">MSRPAHQQLTGYLTIALLVLIGVITFSISFGSVRIPLSEIAKSLISTSTPHAEILWNVRYPRVAISLVTGINLALSGLLLQAILKNPLSDPGILGINSGAALGATFVMLLFPQSSSIVPLVAFISGLLIFMIVLVISWKGNASPTRLILSGVAVNAIVSGCQSVLTTTYSERLSGVVTWINGSLSGKTWSQVGLMLGYSLPLYVIIFLLHQRLDLLSLDDQAIFSLGISIKKYRLIVACLAVSLAAITVSQVGLIGFVGLIVPHIARILAKGRFIVTIPFTMLIGCIVVALADTVARLAISPLELPIGTVMSIIGGPFFLYLLATQHQLGGRK</sequence>
<dbReference type="Gene3D" id="1.10.3470.10">
    <property type="entry name" value="ABC transporter involved in vitamin B12 uptake, BtuC"/>
    <property type="match status" value="1"/>
</dbReference>
<feature type="transmembrane region" description="Helical" evidence="8">
    <location>
        <begin position="12"/>
        <end position="33"/>
    </location>
</feature>
<feature type="transmembrane region" description="Helical" evidence="8">
    <location>
        <begin position="63"/>
        <end position="84"/>
    </location>
</feature>
<accession>A0ABW3PKW2</accession>
<reference evidence="10" key="1">
    <citation type="journal article" date="2019" name="Int. J. Syst. Evol. Microbiol.">
        <title>The Global Catalogue of Microorganisms (GCM) 10K type strain sequencing project: providing services to taxonomists for standard genome sequencing and annotation.</title>
        <authorList>
            <consortium name="The Broad Institute Genomics Platform"/>
            <consortium name="The Broad Institute Genome Sequencing Center for Infectious Disease"/>
            <person name="Wu L."/>
            <person name="Ma J."/>
        </authorList>
    </citation>
    <scope>NUCLEOTIDE SEQUENCE [LARGE SCALE GENOMIC DNA]</scope>
    <source>
        <strain evidence="10">CCUG 71848</strain>
    </source>
</reference>
<dbReference type="SUPFAM" id="SSF81345">
    <property type="entry name" value="ABC transporter involved in vitamin B12 uptake, BtuC"/>
    <property type="match status" value="1"/>
</dbReference>
<name>A0ABW3PKW2_9LACO</name>
<comment type="similarity">
    <text evidence="2">Belongs to the binding-protein-dependent transport system permease family. FecCD subfamily.</text>
</comment>
<feature type="transmembrane region" description="Helical" evidence="8">
    <location>
        <begin position="192"/>
        <end position="213"/>
    </location>
</feature>
<organism evidence="9 10">
    <name type="scientific">Lentilactobacillus raoultii</name>
    <dbReference type="NCBI Taxonomy" id="1987503"/>
    <lineage>
        <taxon>Bacteria</taxon>
        <taxon>Bacillati</taxon>
        <taxon>Bacillota</taxon>
        <taxon>Bacilli</taxon>
        <taxon>Lactobacillales</taxon>
        <taxon>Lactobacillaceae</taxon>
        <taxon>Lentilactobacillus</taxon>
    </lineage>
</organism>
<keyword evidence="10" id="KW-1185">Reference proteome</keyword>
<keyword evidence="5 8" id="KW-0812">Transmembrane</keyword>
<dbReference type="Proteomes" id="UP001597156">
    <property type="component" value="Unassembled WGS sequence"/>
</dbReference>
<feature type="transmembrane region" description="Helical" evidence="8">
    <location>
        <begin position="233"/>
        <end position="262"/>
    </location>
</feature>
<comment type="subcellular location">
    <subcellularLocation>
        <location evidence="1">Cell membrane</location>
        <topology evidence="1">Multi-pass membrane protein</topology>
    </subcellularLocation>
</comment>
<evidence type="ECO:0000256" key="8">
    <source>
        <dbReference type="SAM" id="Phobius"/>
    </source>
</evidence>
<keyword evidence="6 8" id="KW-1133">Transmembrane helix</keyword>
<keyword evidence="3" id="KW-0813">Transport</keyword>
<evidence type="ECO:0000256" key="4">
    <source>
        <dbReference type="ARBA" id="ARBA00022475"/>
    </source>
</evidence>
<dbReference type="EMBL" id="JBHTLH010000037">
    <property type="protein sequence ID" value="MFD1125744.1"/>
    <property type="molecule type" value="Genomic_DNA"/>
</dbReference>
<dbReference type="PANTHER" id="PTHR30472">
    <property type="entry name" value="FERRIC ENTEROBACTIN TRANSPORT SYSTEM PERMEASE PROTEIN"/>
    <property type="match status" value="1"/>
</dbReference>
<evidence type="ECO:0000256" key="1">
    <source>
        <dbReference type="ARBA" id="ARBA00004651"/>
    </source>
</evidence>
<dbReference type="PANTHER" id="PTHR30472:SF24">
    <property type="entry name" value="FERRIC ENTEROBACTIN TRANSPORT SYSTEM PERMEASE PROTEIN FEPG"/>
    <property type="match status" value="1"/>
</dbReference>
<gene>
    <name evidence="9" type="ORF">ACFQ22_10325</name>
</gene>
<dbReference type="InterPro" id="IPR037294">
    <property type="entry name" value="ABC_BtuC-like"/>
</dbReference>
<dbReference type="RefSeq" id="WP_121977134.1">
    <property type="nucleotide sequence ID" value="NZ_JBHTLH010000037.1"/>
</dbReference>
<feature type="transmembrane region" description="Helical" evidence="8">
    <location>
        <begin position="91"/>
        <end position="111"/>
    </location>
</feature>
<feature type="transmembrane region" description="Helical" evidence="8">
    <location>
        <begin position="117"/>
        <end position="138"/>
    </location>
</feature>
<evidence type="ECO:0000313" key="9">
    <source>
        <dbReference type="EMBL" id="MFD1125744.1"/>
    </source>
</evidence>
<protein>
    <submittedName>
        <fullName evidence="9">FecCD family ABC transporter permease</fullName>
    </submittedName>
</protein>
<keyword evidence="4" id="KW-1003">Cell membrane</keyword>
<comment type="caution">
    <text evidence="9">The sequence shown here is derived from an EMBL/GenBank/DDBJ whole genome shotgun (WGS) entry which is preliminary data.</text>
</comment>
<feature type="transmembrane region" description="Helical" evidence="8">
    <location>
        <begin position="305"/>
        <end position="324"/>
    </location>
</feature>
<proteinExistence type="inferred from homology"/>
<evidence type="ECO:0000256" key="3">
    <source>
        <dbReference type="ARBA" id="ARBA00022448"/>
    </source>
</evidence>
<evidence type="ECO:0000256" key="2">
    <source>
        <dbReference type="ARBA" id="ARBA00007935"/>
    </source>
</evidence>
<evidence type="ECO:0000256" key="7">
    <source>
        <dbReference type="ARBA" id="ARBA00023136"/>
    </source>
</evidence>
<dbReference type="InterPro" id="IPR000522">
    <property type="entry name" value="ABC_transptr_permease_BtuC"/>
</dbReference>
<dbReference type="Pfam" id="PF01032">
    <property type="entry name" value="FecCD"/>
    <property type="match status" value="1"/>
</dbReference>
<dbReference type="CDD" id="cd06550">
    <property type="entry name" value="TM_ABC_iron-siderophores_like"/>
    <property type="match status" value="1"/>
</dbReference>
<evidence type="ECO:0000313" key="10">
    <source>
        <dbReference type="Proteomes" id="UP001597156"/>
    </source>
</evidence>
<feature type="transmembrane region" description="Helical" evidence="8">
    <location>
        <begin position="274"/>
        <end position="299"/>
    </location>
</feature>